<protein>
    <submittedName>
        <fullName evidence="2">Uncharacterized protein</fullName>
    </submittedName>
</protein>
<feature type="region of interest" description="Disordered" evidence="1">
    <location>
        <begin position="463"/>
        <end position="493"/>
    </location>
</feature>
<feature type="region of interest" description="Disordered" evidence="1">
    <location>
        <begin position="35"/>
        <end position="142"/>
    </location>
</feature>
<feature type="region of interest" description="Disordered" evidence="1">
    <location>
        <begin position="949"/>
        <end position="1049"/>
    </location>
</feature>
<feature type="region of interest" description="Disordered" evidence="1">
    <location>
        <begin position="291"/>
        <end position="312"/>
    </location>
</feature>
<feature type="compositionally biased region" description="Basic and acidic residues" evidence="1">
    <location>
        <begin position="972"/>
        <end position="983"/>
    </location>
</feature>
<evidence type="ECO:0000313" key="3">
    <source>
        <dbReference type="Proteomes" id="UP000266841"/>
    </source>
</evidence>
<name>K0SF94_THAOC</name>
<feature type="compositionally biased region" description="Basic and acidic residues" evidence="1">
    <location>
        <begin position="348"/>
        <end position="357"/>
    </location>
</feature>
<comment type="caution">
    <text evidence="2">The sequence shown here is derived from an EMBL/GenBank/DDBJ whole genome shotgun (WGS) entry which is preliminary data.</text>
</comment>
<organism evidence="2 3">
    <name type="scientific">Thalassiosira oceanica</name>
    <name type="common">Marine diatom</name>
    <dbReference type="NCBI Taxonomy" id="159749"/>
    <lineage>
        <taxon>Eukaryota</taxon>
        <taxon>Sar</taxon>
        <taxon>Stramenopiles</taxon>
        <taxon>Ochrophyta</taxon>
        <taxon>Bacillariophyta</taxon>
        <taxon>Coscinodiscophyceae</taxon>
        <taxon>Thalassiosirophycidae</taxon>
        <taxon>Thalassiosirales</taxon>
        <taxon>Thalassiosiraceae</taxon>
        <taxon>Thalassiosira</taxon>
    </lineage>
</organism>
<feature type="compositionally biased region" description="Acidic residues" evidence="1">
    <location>
        <begin position="1035"/>
        <end position="1046"/>
    </location>
</feature>
<feature type="region of interest" description="Disordered" evidence="1">
    <location>
        <begin position="335"/>
        <end position="429"/>
    </location>
</feature>
<feature type="compositionally biased region" description="Polar residues" evidence="1">
    <location>
        <begin position="393"/>
        <end position="410"/>
    </location>
</feature>
<accession>K0SF94</accession>
<dbReference type="EMBL" id="AGNL01022622">
    <property type="protein sequence ID" value="EJK59616.1"/>
    <property type="molecule type" value="Genomic_DNA"/>
</dbReference>
<feature type="region of interest" description="Disordered" evidence="1">
    <location>
        <begin position="541"/>
        <end position="565"/>
    </location>
</feature>
<feature type="compositionally biased region" description="Basic residues" evidence="1">
    <location>
        <begin position="468"/>
        <end position="478"/>
    </location>
</feature>
<feature type="compositionally biased region" description="Acidic residues" evidence="1">
    <location>
        <begin position="997"/>
        <end position="1015"/>
    </location>
</feature>
<sequence>MQLQKASYATECERLAAKIKTRREAKEEQLAMEIRRNREAKETQAAPNPLPSHLLEVEGDDTQAAAQLSDENAPAASVPSPSQVSGTVEDHEVHTYDEAVHEQTSLEAAFKNEAASHSLHVEVEGDDTQAVSQSPLEEVEGDSEDYIVSVSDDISGPVARSFVEDTFVSTGVVEGHETHSNDEATYGQATYEVSSTDKTESQSLLGEVEGDDMAEEPVRLENSVRPRDDEVVGLQATVTRLQGDLECLRHDVTSITTQRDALKSQLESRDEDVARLQEQLTRLLGDLESAKATNIQAPTKESSSSGDAESPPVQVVFDEDGQVTKPVSDALHGASWASVCEEDEENDARDTARRDISRTNPLGAWAVPPQLKGIGDTSALPPALPQQVAPPRITSSSRGDNDVQNTTGHSFQAKHVAIPRYTSSSRGDEVRILQRPAAPTIAVRATTDTPRLRALELCAPSRSVVQKTMRKSSRRRKGASTDNTPRQKNDVAPASRGVFVSQQQACLAVQACNNLNMQLGRDRDFFYKAIGHLRAEVARLQTGRSNEAEDISESPGDNQSPVDSRGAYNEAFTAATVLETIPEESTALAVTSSTAADDRCTSDGDSSDALRKRIGSPSESVQPTDATPAQVSTFTRDNRVATDVLSSDEAPLRQLLTKMARPSEGVPVEEYHDDAFEQAAPPDDKALLSPTAVEGDADSSNGTVFDQAAPPTDVTVLHSHSMVGGNTKRGGDDIHRSTLQGDKESDDAFRSIELSTSDFNEGMRDDVHPLQYVLAAPVLAFQLAPASSDNIFRQIDTNNRLESQDEGLPPKPKRKRRRHRRRRRKRGRKKTTRDLLIHSPMTHPQEFRAVFNSAATKSLPLSGFDGPGDTSMLTYTTSRQPDPLNNATRSKFPTIKNADKSFSSASPLDISRAKNDTVSCTLSSVARAADPRGKPRPAAEDIFELSCDKEETQASHWPAEARTTANKPGIGKSDDVENKRTEQVEQAGEQEVIEILSSDEENELREKEGDTEDETQASRWPAAGAQVAAEPQPQPDEDDEDVDEEIQCNSDAPSSDYYLLAHCQRITAGADVPLLLPASKPAGSTSSEEEYLELAKGNYNARASTHGRLAFETMRRATPNAIQNAVLWRYLDLCEKCFIFLVDRGYALVPGGTYYDCIDITQFTINNNNPHVYLIDLETGPKVGLCGVGTVRLLYYMAFFHERGLPLPDIVSLVDLGHLPQDIQLQLVKMMLEGVKQFAPERLPTTVREAVGMCSTGLPIHAQYLFYTLTTSLEECVVFGGGIEMRSFLLRLVLMMLESVTQKYLDVPNRAKHEGVSYCFLGCCGADWRIIVADIRVFFGKFATEEFSVLLSRPWRFRFVLMSWQVGLIKGCLELLKWAKPMVYGVIFSNKSDPVPEDTFTLPPVEDPRSVDECYAKKNFTPEDRKKARAVILSRLTELETCEEGGMGCIDTNKDAMDGKCLLDRGDKKLRLLFVCPPFCFPLFWSPKLTSISFDTLETKRPTVMVVQWMILVVRVLATESAKLAFSFLDEKVSGCFLFIWYIIYAGMGQFGKVFAGTLAVAAKNMMDMHVNNFGPRSTQLRRTGAGEGEDRRSLHLVSANARSQLNDPKRAKGGDSGVEHDRNYQRRLASTLSTAGFGVSSEDAVSLVFDRVGEGLDGDSSAAGYRRSSLMESGIIFNDAHDAVKEYHVAHRRNSGRRGKGRVVVTSGQCETNDLNLAEIIWYGLDVWVVTEDGATPPQDGTLITNKHNATGKYYWKDCEEEAESKEFRYSHDESLDGMTYNGLVRRTKGQNLGSKTTQKFKGIPFVDYRVVQPLNYRVNGGQRTKMSNPDGSGKSKFQTDQKVTKIKFVWTKDGTEEDRLRELEELLAKHGCKYCGGEEED</sequence>
<feature type="compositionally biased region" description="Basic and acidic residues" evidence="1">
    <location>
        <begin position="729"/>
        <end position="748"/>
    </location>
</feature>
<feature type="compositionally biased region" description="Low complexity" evidence="1">
    <location>
        <begin position="379"/>
        <end position="391"/>
    </location>
</feature>
<feature type="compositionally biased region" description="Polar residues" evidence="1">
    <location>
        <begin position="617"/>
        <end position="630"/>
    </location>
</feature>
<feature type="compositionally biased region" description="Basic and acidic residues" evidence="1">
    <location>
        <begin position="88"/>
        <end position="101"/>
    </location>
</feature>
<feature type="compositionally biased region" description="Low complexity" evidence="1">
    <location>
        <begin position="73"/>
        <end position="82"/>
    </location>
</feature>
<keyword evidence="3" id="KW-1185">Reference proteome</keyword>
<evidence type="ECO:0000256" key="1">
    <source>
        <dbReference type="SAM" id="MobiDB-lite"/>
    </source>
</evidence>
<proteinExistence type="predicted"/>
<dbReference type="Proteomes" id="UP000266841">
    <property type="component" value="Unassembled WGS sequence"/>
</dbReference>
<feature type="region of interest" description="Disordered" evidence="1">
    <location>
        <begin position="689"/>
        <end position="748"/>
    </location>
</feature>
<feature type="compositionally biased region" description="Basic residues" evidence="1">
    <location>
        <begin position="811"/>
        <end position="831"/>
    </location>
</feature>
<gene>
    <name evidence="2" type="ORF">THAOC_20129</name>
</gene>
<feature type="compositionally biased region" description="Polar residues" evidence="1">
    <location>
        <begin position="291"/>
        <end position="307"/>
    </location>
</feature>
<feature type="region of interest" description="Disordered" evidence="1">
    <location>
        <begin position="797"/>
        <end position="833"/>
    </location>
</feature>
<reference evidence="2 3" key="1">
    <citation type="journal article" date="2012" name="Genome Biol.">
        <title>Genome and low-iron response of an oceanic diatom adapted to chronic iron limitation.</title>
        <authorList>
            <person name="Lommer M."/>
            <person name="Specht M."/>
            <person name="Roy A.S."/>
            <person name="Kraemer L."/>
            <person name="Andreson R."/>
            <person name="Gutowska M.A."/>
            <person name="Wolf J."/>
            <person name="Bergner S.V."/>
            <person name="Schilhabel M.B."/>
            <person name="Klostermeier U.C."/>
            <person name="Beiko R.G."/>
            <person name="Rosenstiel P."/>
            <person name="Hippler M."/>
            <person name="Laroche J."/>
        </authorList>
    </citation>
    <scope>NUCLEOTIDE SEQUENCE [LARGE SCALE GENOMIC DNA]</scope>
    <source>
        <strain evidence="2 3">CCMP1005</strain>
    </source>
</reference>
<feature type="region of interest" description="Disordered" evidence="1">
    <location>
        <begin position="588"/>
        <end position="630"/>
    </location>
</feature>
<evidence type="ECO:0000313" key="2">
    <source>
        <dbReference type="EMBL" id="EJK59616.1"/>
    </source>
</evidence>